<reference evidence="3" key="1">
    <citation type="journal article" date="2021" name="Sci. Rep.">
        <title>Diploid genomic architecture of Nitzschia inconspicua, an elite biomass production diatom.</title>
        <authorList>
            <person name="Oliver A."/>
            <person name="Podell S."/>
            <person name="Pinowska A."/>
            <person name="Traller J.C."/>
            <person name="Smith S.R."/>
            <person name="McClure R."/>
            <person name="Beliaev A."/>
            <person name="Bohutskyi P."/>
            <person name="Hill E.A."/>
            <person name="Rabines A."/>
            <person name="Zheng H."/>
            <person name="Allen L.Z."/>
            <person name="Kuo A."/>
            <person name="Grigoriev I.V."/>
            <person name="Allen A.E."/>
            <person name="Hazlebeck D."/>
            <person name="Allen E.E."/>
        </authorList>
    </citation>
    <scope>NUCLEOTIDE SEQUENCE</scope>
    <source>
        <strain evidence="3">Hildebrandi</strain>
    </source>
</reference>
<sequence>MEGERRRNHSSNGGGDKGTIENFSRGYSVESVTSNLQDSEFSANSADDNIRNQGNGGWLSGMGADFRNIAHCLTDNVAPVVSGVANIVHRTAVAVANEIAQLEHDEDSDIFDRLKPENELDEYESNYSVEIGEEGKPRSLMLPWEIHEETTTGNNDRIPVYFTDNALMQDILALSADEATFLQPFQENDVGCLNAKQTTETSASSAKYNHQLLSVFSSTFVLDDRRIKLIQRLIDIDENLASMHSKFSGKSILKEERFWMNYFFHCEELRNERLGLSRSTVRSRTTAHKKLPAVIETTASKTDKELEGAPSSHACGENDKDEESLVPEDSASEADDSSYVIASAPNSVNTYTTSRSVDDLVVINASMESRGKR</sequence>
<accession>A0A9K3Q7K4</accession>
<gene>
    <name evidence="3" type="ORF">IV203_013612</name>
</gene>
<dbReference type="AlphaFoldDB" id="A0A9K3Q7K4"/>
<feature type="region of interest" description="Disordered" evidence="1">
    <location>
        <begin position="1"/>
        <end position="24"/>
    </location>
</feature>
<comment type="caution">
    <text evidence="3">The sequence shown here is derived from an EMBL/GenBank/DDBJ whole genome shotgun (WGS) entry which is preliminary data.</text>
</comment>
<feature type="compositionally biased region" description="Acidic residues" evidence="1">
    <location>
        <begin position="319"/>
        <end position="336"/>
    </location>
</feature>
<proteinExistence type="predicted"/>
<name>A0A9K3Q7K4_9STRA</name>
<evidence type="ECO:0000313" key="4">
    <source>
        <dbReference type="Proteomes" id="UP000693970"/>
    </source>
</evidence>
<dbReference type="EMBL" id="JAGRRH010000001">
    <property type="protein sequence ID" value="KAG7374517.1"/>
    <property type="molecule type" value="Genomic_DNA"/>
</dbReference>
<evidence type="ECO:0000259" key="2">
    <source>
        <dbReference type="PROSITE" id="PS50858"/>
    </source>
</evidence>
<feature type="region of interest" description="Disordered" evidence="1">
    <location>
        <begin position="301"/>
        <end position="355"/>
    </location>
</feature>
<evidence type="ECO:0000313" key="3">
    <source>
        <dbReference type="EMBL" id="KAG7374517.1"/>
    </source>
</evidence>
<dbReference type="Proteomes" id="UP000693970">
    <property type="component" value="Unassembled WGS sequence"/>
</dbReference>
<protein>
    <recommendedName>
        <fullName evidence="2">BSD domain-containing protein</fullName>
    </recommendedName>
</protein>
<feature type="domain" description="BSD" evidence="2">
    <location>
        <begin position="216"/>
        <end position="270"/>
    </location>
</feature>
<reference evidence="3" key="2">
    <citation type="submission" date="2021-04" db="EMBL/GenBank/DDBJ databases">
        <authorList>
            <person name="Podell S."/>
        </authorList>
    </citation>
    <scope>NUCLEOTIDE SEQUENCE</scope>
    <source>
        <strain evidence="3">Hildebrandi</strain>
    </source>
</reference>
<dbReference type="InterPro" id="IPR005607">
    <property type="entry name" value="BSD_dom"/>
</dbReference>
<feature type="compositionally biased region" description="Polar residues" evidence="1">
    <location>
        <begin position="344"/>
        <end position="355"/>
    </location>
</feature>
<keyword evidence="4" id="KW-1185">Reference proteome</keyword>
<dbReference type="OrthoDB" id="47923at2759"/>
<evidence type="ECO:0000256" key="1">
    <source>
        <dbReference type="SAM" id="MobiDB-lite"/>
    </source>
</evidence>
<dbReference type="PROSITE" id="PS50858">
    <property type="entry name" value="BSD"/>
    <property type="match status" value="1"/>
</dbReference>
<organism evidence="3 4">
    <name type="scientific">Nitzschia inconspicua</name>
    <dbReference type="NCBI Taxonomy" id="303405"/>
    <lineage>
        <taxon>Eukaryota</taxon>
        <taxon>Sar</taxon>
        <taxon>Stramenopiles</taxon>
        <taxon>Ochrophyta</taxon>
        <taxon>Bacillariophyta</taxon>
        <taxon>Bacillariophyceae</taxon>
        <taxon>Bacillariophycidae</taxon>
        <taxon>Bacillariales</taxon>
        <taxon>Bacillariaceae</taxon>
        <taxon>Nitzschia</taxon>
    </lineage>
</organism>